<accession>A0ABQ2HC94</accession>
<protein>
    <submittedName>
        <fullName evidence="1">Uncharacterized protein</fullName>
    </submittedName>
</protein>
<evidence type="ECO:0000313" key="2">
    <source>
        <dbReference type="Proteomes" id="UP000632339"/>
    </source>
</evidence>
<organism evidence="1 2">
    <name type="scientific">Dyadobacter beijingensis</name>
    <dbReference type="NCBI Taxonomy" id="365489"/>
    <lineage>
        <taxon>Bacteria</taxon>
        <taxon>Pseudomonadati</taxon>
        <taxon>Bacteroidota</taxon>
        <taxon>Cytophagia</taxon>
        <taxon>Cytophagales</taxon>
        <taxon>Spirosomataceae</taxon>
        <taxon>Dyadobacter</taxon>
    </lineage>
</organism>
<comment type="caution">
    <text evidence="1">The sequence shown here is derived from an EMBL/GenBank/DDBJ whole genome shotgun (WGS) entry which is preliminary data.</text>
</comment>
<dbReference type="EMBL" id="BMLI01000001">
    <property type="protein sequence ID" value="GGM73313.1"/>
    <property type="molecule type" value="Genomic_DNA"/>
</dbReference>
<evidence type="ECO:0000313" key="1">
    <source>
        <dbReference type="EMBL" id="GGM73313.1"/>
    </source>
</evidence>
<reference evidence="2" key="1">
    <citation type="journal article" date="2019" name="Int. J. Syst. Evol. Microbiol.">
        <title>The Global Catalogue of Microorganisms (GCM) 10K type strain sequencing project: providing services to taxonomists for standard genome sequencing and annotation.</title>
        <authorList>
            <consortium name="The Broad Institute Genomics Platform"/>
            <consortium name="The Broad Institute Genome Sequencing Center for Infectious Disease"/>
            <person name="Wu L."/>
            <person name="Ma J."/>
        </authorList>
    </citation>
    <scope>NUCLEOTIDE SEQUENCE [LARGE SCALE GENOMIC DNA]</scope>
    <source>
        <strain evidence="2">CGMCC 1.6375</strain>
    </source>
</reference>
<name>A0ABQ2HC94_9BACT</name>
<keyword evidence="2" id="KW-1185">Reference proteome</keyword>
<sequence length="170" mass="19043">MPESVAQKPFFLIQSVKTSKTDKVKKGHFIQCIQKNSFGQEEFCFGEVIDIRHDGVKLRENPFIPGSGGFAFYEDIVNIDKIRLIKRGMLQSCITGLVLGELTIAFQLTRPVTGPLAGIGVYFTMLRAIKRKRKSLFENRVPEVVILIPPGVGPQGDRYFEPSSSLNQPE</sequence>
<dbReference type="Proteomes" id="UP000632339">
    <property type="component" value="Unassembled WGS sequence"/>
</dbReference>
<gene>
    <name evidence="1" type="ORF">GCM10010967_01080</name>
</gene>
<proteinExistence type="predicted"/>